<dbReference type="RefSeq" id="WP_167942075.1">
    <property type="nucleotide sequence ID" value="NZ_JAATJA010000003.1"/>
</dbReference>
<dbReference type="EMBL" id="JAATJA010000003">
    <property type="protein sequence ID" value="NJB68983.1"/>
    <property type="molecule type" value="Genomic_DNA"/>
</dbReference>
<protein>
    <recommendedName>
        <fullName evidence="3">DUF177 domain-containing protein</fullName>
    </recommendedName>
</protein>
<name>A0A846QRJ0_9BACT</name>
<comment type="caution">
    <text evidence="1">The sequence shown here is derived from an EMBL/GenBank/DDBJ whole genome shotgun (WGS) entry which is preliminary data.</text>
</comment>
<reference evidence="1 2" key="1">
    <citation type="submission" date="2020-03" db="EMBL/GenBank/DDBJ databases">
        <title>Genomic Encyclopedia of Type Strains, Phase IV (KMG-IV): sequencing the most valuable type-strain genomes for metagenomic binning, comparative biology and taxonomic classification.</title>
        <authorList>
            <person name="Goeker M."/>
        </authorList>
    </citation>
    <scope>NUCLEOTIDE SEQUENCE [LARGE SCALE GENOMIC DNA]</scope>
    <source>
        <strain evidence="1 2">DSM 24233</strain>
    </source>
</reference>
<dbReference type="PANTHER" id="PTHR34374:SF1">
    <property type="entry name" value="LARGE RIBOSOMAL RNA SUBUNIT ACCUMULATION PROTEIN YCED HOMOLOG 1, CHLOROPLASTIC"/>
    <property type="match status" value="1"/>
</dbReference>
<proteinExistence type="predicted"/>
<dbReference type="InterPro" id="IPR003772">
    <property type="entry name" value="YceD"/>
</dbReference>
<evidence type="ECO:0000313" key="2">
    <source>
        <dbReference type="Proteomes" id="UP000580856"/>
    </source>
</evidence>
<dbReference type="Proteomes" id="UP000580856">
    <property type="component" value="Unassembled WGS sequence"/>
</dbReference>
<evidence type="ECO:0000313" key="1">
    <source>
        <dbReference type="EMBL" id="NJB68983.1"/>
    </source>
</evidence>
<dbReference type="PANTHER" id="PTHR34374">
    <property type="entry name" value="LARGE RIBOSOMAL RNA SUBUNIT ACCUMULATION PROTEIN YCED HOMOLOG 1, CHLOROPLASTIC"/>
    <property type="match status" value="1"/>
</dbReference>
<gene>
    <name evidence="1" type="ORF">GGQ74_002677</name>
</gene>
<dbReference type="AlphaFoldDB" id="A0A846QRJ0"/>
<dbReference type="Pfam" id="PF02620">
    <property type="entry name" value="YceD"/>
    <property type="match status" value="1"/>
</dbReference>
<organism evidence="1 2">
    <name type="scientific">Desulfobaculum xiamenense</name>
    <dbReference type="NCBI Taxonomy" id="995050"/>
    <lineage>
        <taxon>Bacteria</taxon>
        <taxon>Pseudomonadati</taxon>
        <taxon>Thermodesulfobacteriota</taxon>
        <taxon>Desulfovibrionia</taxon>
        <taxon>Desulfovibrionales</taxon>
        <taxon>Desulfovibrionaceae</taxon>
        <taxon>Desulfobaculum</taxon>
    </lineage>
</organism>
<accession>A0A846QRJ0</accession>
<sequence>MAEYIISMIDIPAEGREFTFTDQELWSEPAQACGLQATIVQPLEGRLSVFPQGPKACLVRGTLTGRIILPCDRCMNDAPVDIEQEFDIFEEIGDTDETDEPRLREEGDIVVLDAGAILWEQFLLALPAKPLCTPDCKGLCSKCGADLNEGPCGCSADDGDPRMAALRGLTIPDRKKH</sequence>
<evidence type="ECO:0008006" key="3">
    <source>
        <dbReference type="Google" id="ProtNLM"/>
    </source>
</evidence>
<keyword evidence="2" id="KW-1185">Reference proteome</keyword>